<dbReference type="OrthoDB" id="9760056at2"/>
<dbReference type="AlphaFoldDB" id="A0A0L6JQ93"/>
<dbReference type="GO" id="GO:0004553">
    <property type="term" value="F:hydrolase activity, hydrolyzing O-glycosyl compounds"/>
    <property type="evidence" value="ECO:0007669"/>
    <property type="project" value="InterPro"/>
</dbReference>
<feature type="compositionally biased region" description="Pro residues" evidence="1">
    <location>
        <begin position="200"/>
        <end position="218"/>
    </location>
</feature>
<name>A0A0L6JQ93_9FIRM</name>
<evidence type="ECO:0000256" key="1">
    <source>
        <dbReference type="SAM" id="MobiDB-lite"/>
    </source>
</evidence>
<dbReference type="InterPro" id="IPR036439">
    <property type="entry name" value="Dockerin_dom_sf"/>
</dbReference>
<dbReference type="CDD" id="cd14254">
    <property type="entry name" value="Dockerin_II"/>
    <property type="match status" value="1"/>
</dbReference>
<dbReference type="InterPro" id="IPR018247">
    <property type="entry name" value="EF_Hand_1_Ca_BS"/>
</dbReference>
<evidence type="ECO:0000256" key="2">
    <source>
        <dbReference type="SAM" id="SignalP"/>
    </source>
</evidence>
<dbReference type="PROSITE" id="PS00018">
    <property type="entry name" value="EF_HAND_1"/>
    <property type="match status" value="1"/>
</dbReference>
<feature type="domain" description="Dockerin" evidence="3">
    <location>
        <begin position="119"/>
        <end position="186"/>
    </location>
</feature>
<dbReference type="InterPro" id="IPR008969">
    <property type="entry name" value="CarboxyPept-like_regulatory"/>
</dbReference>
<keyword evidence="2" id="KW-0732">Signal</keyword>
<gene>
    <name evidence="4" type="ORF">Bccel_3230</name>
</gene>
<sequence length="388" mass="41961" precursor="true">MFKKVITVFAVIMTMMTGIICTVSNAEEVNTGFTVTGIVKPEFVNSGSTASSQLSGFIVTVEGLQGTCQTDSTGHFELNNIQRGAGYTFKISKPGFLTRTISDKAISGDTALSTGGLPIDIWAGDFNGDLSINMADIIEFAKGFNLISSSEKYNLVLDMNQDGAINMSDIMIVIKHFSKTANDYLQNITATTIVKSTVPMPTPTKKPTPTVTPIPTKAPTPTVGMTGKVTYTLIKASSPTADQLAAYEAITAAMDKAVFYYNQYTSIVLNLRVQYEPSVATADANINGNIRFGKKEYMNHITAMHEIAHTAGVGTTNQYRSLIVNGVFTGTNATNQLRAITGNSQDVLKGDSQHFWPYGLNYTSEVKSNDDLINHCKIVNAMRKDLGF</sequence>
<protein>
    <submittedName>
        <fullName evidence="4">Dockerin type 1 protein</fullName>
    </submittedName>
</protein>
<keyword evidence="5" id="KW-1185">Reference proteome</keyword>
<dbReference type="PROSITE" id="PS00448">
    <property type="entry name" value="CLOS_CELLULOSOME_RPT"/>
    <property type="match status" value="1"/>
</dbReference>
<evidence type="ECO:0000259" key="3">
    <source>
        <dbReference type="PROSITE" id="PS51766"/>
    </source>
</evidence>
<proteinExistence type="predicted"/>
<dbReference type="InterPro" id="IPR016134">
    <property type="entry name" value="Dockerin_dom"/>
</dbReference>
<feature type="signal peptide" evidence="2">
    <location>
        <begin position="1"/>
        <end position="26"/>
    </location>
</feature>
<evidence type="ECO:0000313" key="4">
    <source>
        <dbReference type="EMBL" id="KNY27959.1"/>
    </source>
</evidence>
<dbReference type="SUPFAM" id="SSF63446">
    <property type="entry name" value="Type I dockerin domain"/>
    <property type="match status" value="1"/>
</dbReference>
<dbReference type="GO" id="GO:0000272">
    <property type="term" value="P:polysaccharide catabolic process"/>
    <property type="evidence" value="ECO:0007669"/>
    <property type="project" value="InterPro"/>
</dbReference>
<accession>A0A0L6JQ93</accession>
<dbReference type="STRING" id="398512.Bccel_3230"/>
<evidence type="ECO:0000313" key="5">
    <source>
        <dbReference type="Proteomes" id="UP000036923"/>
    </source>
</evidence>
<feature type="chain" id="PRO_5005566279" evidence="2">
    <location>
        <begin position="27"/>
        <end position="388"/>
    </location>
</feature>
<dbReference type="RefSeq" id="WP_081926813.1">
    <property type="nucleotide sequence ID" value="NZ_JQKC01000008.1"/>
</dbReference>
<dbReference type="PROSITE" id="PS51766">
    <property type="entry name" value="DOCKERIN"/>
    <property type="match status" value="1"/>
</dbReference>
<comment type="caution">
    <text evidence="4">The sequence shown here is derived from an EMBL/GenBank/DDBJ whole genome shotgun (WGS) entry which is preliminary data.</text>
</comment>
<organism evidence="4 5">
    <name type="scientific">Pseudobacteroides cellulosolvens ATCC 35603 = DSM 2933</name>
    <dbReference type="NCBI Taxonomy" id="398512"/>
    <lineage>
        <taxon>Bacteria</taxon>
        <taxon>Bacillati</taxon>
        <taxon>Bacillota</taxon>
        <taxon>Clostridia</taxon>
        <taxon>Eubacteriales</taxon>
        <taxon>Oscillospiraceae</taxon>
        <taxon>Pseudobacteroides</taxon>
    </lineage>
</organism>
<dbReference type="Pfam" id="PF00404">
    <property type="entry name" value="Dockerin_1"/>
    <property type="match status" value="1"/>
</dbReference>
<dbReference type="Gene3D" id="2.60.40.4130">
    <property type="match status" value="1"/>
</dbReference>
<dbReference type="PATRIC" id="fig|398512.5.peg.3390"/>
<dbReference type="EMBL" id="LGTC01000001">
    <property type="protein sequence ID" value="KNY27959.1"/>
    <property type="molecule type" value="Genomic_DNA"/>
</dbReference>
<dbReference type="InterPro" id="IPR002105">
    <property type="entry name" value="Dockerin_1_rpt"/>
</dbReference>
<reference evidence="5" key="1">
    <citation type="submission" date="2015-07" db="EMBL/GenBank/DDBJ databases">
        <title>Near-Complete Genome Sequence of the Cellulolytic Bacterium Bacteroides (Pseudobacteroides) cellulosolvens ATCC 35603.</title>
        <authorList>
            <person name="Dassa B."/>
            <person name="Utturkar S.M."/>
            <person name="Klingeman D.M."/>
            <person name="Hurt R.A."/>
            <person name="Keller M."/>
            <person name="Xu J."/>
            <person name="Reddy Y.H.K."/>
            <person name="Borovok I."/>
            <person name="Grinberg I.R."/>
            <person name="Lamed R."/>
            <person name="Zhivin O."/>
            <person name="Bayer E.A."/>
            <person name="Brown S.D."/>
        </authorList>
    </citation>
    <scope>NUCLEOTIDE SEQUENCE [LARGE SCALE GENOMIC DNA]</scope>
    <source>
        <strain evidence="5">DSM 2933</strain>
    </source>
</reference>
<feature type="region of interest" description="Disordered" evidence="1">
    <location>
        <begin position="199"/>
        <end position="219"/>
    </location>
</feature>
<dbReference type="Proteomes" id="UP000036923">
    <property type="component" value="Unassembled WGS sequence"/>
</dbReference>
<dbReference type="SUPFAM" id="SSF49464">
    <property type="entry name" value="Carboxypeptidase regulatory domain-like"/>
    <property type="match status" value="1"/>
</dbReference>
<dbReference type="eggNOG" id="COG1082">
    <property type="taxonomic scope" value="Bacteria"/>
</dbReference>